<dbReference type="EMBL" id="JAAGAB010000001">
    <property type="protein sequence ID" value="NDV00538.1"/>
    <property type="molecule type" value="Genomic_DNA"/>
</dbReference>
<dbReference type="Proteomes" id="UP000474757">
    <property type="component" value="Unassembled WGS sequence"/>
</dbReference>
<proteinExistence type="predicted"/>
<sequence length="333" mass="36308">MLRIAHLIDDQNPGGVTRYLDFIASDPGMAALGRHEIVPVSRYRPAATRIEADVIVSHLTLSWRGLPGLMFLRARHPGTPLIHVEHSYSAGFVAHNVTRAARFYTLLRTGYAMFERVVAVSAAQADWMARRGLVAEGRLEVIRPSLDLSDFRALDAPEGPVRTIGAIGRFDRQKGFDILIRAFRQIEGEDLRLRIIGDGPERARLEELAGADPRISFPGFAADPATAIAACDAIAMPSRWEPYGLVALEALAARRPVLVSNVDGLRDHVQTGALQVTGGGVDDWVVGFNRLVTAKSLKRPGAPVGTTRADWRRLLDEVTGADRVENDGWGTAA</sequence>
<dbReference type="InterPro" id="IPR050194">
    <property type="entry name" value="Glycosyltransferase_grp1"/>
</dbReference>
<dbReference type="PANTHER" id="PTHR45947">
    <property type="entry name" value="SULFOQUINOVOSYL TRANSFERASE SQD2"/>
    <property type="match status" value="1"/>
</dbReference>
<dbReference type="PANTHER" id="PTHR45947:SF3">
    <property type="entry name" value="SULFOQUINOVOSYL TRANSFERASE SQD2"/>
    <property type="match status" value="1"/>
</dbReference>
<dbReference type="GO" id="GO:0016758">
    <property type="term" value="F:hexosyltransferase activity"/>
    <property type="evidence" value="ECO:0007669"/>
    <property type="project" value="TreeGrafter"/>
</dbReference>
<evidence type="ECO:0000259" key="1">
    <source>
        <dbReference type="Pfam" id="PF13439"/>
    </source>
</evidence>
<comment type="caution">
    <text evidence="2">The sequence shown here is derived from an EMBL/GenBank/DDBJ whole genome shotgun (WGS) entry which is preliminary data.</text>
</comment>
<keyword evidence="2" id="KW-0808">Transferase</keyword>
<keyword evidence="3" id="KW-1185">Reference proteome</keyword>
<gene>
    <name evidence="2" type="ORF">GZA08_06095</name>
</gene>
<dbReference type="InterPro" id="IPR028098">
    <property type="entry name" value="Glyco_trans_4-like_N"/>
</dbReference>
<evidence type="ECO:0000313" key="3">
    <source>
        <dbReference type="Proteomes" id="UP000474757"/>
    </source>
</evidence>
<accession>A0A6B2JQV6</accession>
<dbReference type="Gene3D" id="3.40.50.2000">
    <property type="entry name" value="Glycogen Phosphorylase B"/>
    <property type="match status" value="2"/>
</dbReference>
<reference evidence="2 3" key="1">
    <citation type="submission" date="2020-02" db="EMBL/GenBank/DDBJ databases">
        <title>Pseudoroseicyclus tamarix, sp. nov., isolated from offshore sediment of a Tamarix chinensis forest.</title>
        <authorList>
            <person name="Gai Y."/>
        </authorList>
    </citation>
    <scope>NUCLEOTIDE SEQUENCE [LARGE SCALE GENOMIC DNA]</scope>
    <source>
        <strain evidence="2 3">CLL3-39</strain>
    </source>
</reference>
<protein>
    <submittedName>
        <fullName evidence="2">Glycosyltransferase</fullName>
    </submittedName>
</protein>
<dbReference type="Pfam" id="PF13692">
    <property type="entry name" value="Glyco_trans_1_4"/>
    <property type="match status" value="1"/>
</dbReference>
<feature type="domain" description="Glycosyltransferase subfamily 4-like N-terminal" evidence="1">
    <location>
        <begin position="32"/>
        <end position="149"/>
    </location>
</feature>
<dbReference type="RefSeq" id="WP_163890954.1">
    <property type="nucleotide sequence ID" value="NZ_JAAFYS010000001.1"/>
</dbReference>
<evidence type="ECO:0000313" key="2">
    <source>
        <dbReference type="EMBL" id="NDV00538.1"/>
    </source>
</evidence>
<dbReference type="AlphaFoldDB" id="A0A6B2JQV6"/>
<dbReference type="Pfam" id="PF13439">
    <property type="entry name" value="Glyco_transf_4"/>
    <property type="match status" value="1"/>
</dbReference>
<organism evidence="2 3">
    <name type="scientific">Pseudoroseicyclus tamaricis</name>
    <dbReference type="NCBI Taxonomy" id="2705421"/>
    <lineage>
        <taxon>Bacteria</taxon>
        <taxon>Pseudomonadati</taxon>
        <taxon>Pseudomonadota</taxon>
        <taxon>Alphaproteobacteria</taxon>
        <taxon>Rhodobacterales</taxon>
        <taxon>Paracoccaceae</taxon>
        <taxon>Pseudoroseicyclus</taxon>
    </lineage>
</organism>
<dbReference type="SUPFAM" id="SSF53756">
    <property type="entry name" value="UDP-Glycosyltransferase/glycogen phosphorylase"/>
    <property type="match status" value="1"/>
</dbReference>
<name>A0A6B2JQV6_9RHOB</name>